<dbReference type="Proteomes" id="UP000027644">
    <property type="component" value="Unassembled WGS sequence"/>
</dbReference>
<dbReference type="AlphaFoldDB" id="A0A074VFL5"/>
<comment type="caution">
    <text evidence="3">The sequence shown here is derived from an EMBL/GenBank/DDBJ whole genome shotgun (WGS) entry which is preliminary data.</text>
</comment>
<feature type="region of interest" description="Disordered" evidence="1">
    <location>
        <begin position="26"/>
        <end position="71"/>
    </location>
</feature>
<dbReference type="EMBL" id="AVQL01000429">
    <property type="protein sequence ID" value="KEQ01270.1"/>
    <property type="molecule type" value="Genomic_DNA"/>
</dbReference>
<evidence type="ECO:0000313" key="4">
    <source>
        <dbReference type="Proteomes" id="UP000027644"/>
    </source>
</evidence>
<evidence type="ECO:0000256" key="1">
    <source>
        <dbReference type="SAM" id="MobiDB-lite"/>
    </source>
</evidence>
<name>A0A074VFL5_9NEIS</name>
<evidence type="ECO:0000313" key="3">
    <source>
        <dbReference type="EMBL" id="KEQ01270.1"/>
    </source>
</evidence>
<feature type="signal peptide" evidence="2">
    <location>
        <begin position="1"/>
        <end position="18"/>
    </location>
</feature>
<keyword evidence="2" id="KW-0732">Signal</keyword>
<proteinExistence type="predicted"/>
<feature type="chain" id="PRO_5001700631" evidence="2">
    <location>
        <begin position="19"/>
        <end position="71"/>
    </location>
</feature>
<evidence type="ECO:0000256" key="2">
    <source>
        <dbReference type="SAM" id="SignalP"/>
    </source>
</evidence>
<protein>
    <submittedName>
        <fullName evidence="3">Lipoprotein antigen</fullName>
    </submittedName>
</protein>
<accession>A0A074VFL5</accession>
<dbReference type="PROSITE" id="PS51257">
    <property type="entry name" value="PROKAR_LIPOPROTEIN"/>
    <property type="match status" value="1"/>
</dbReference>
<organism evidence="3 4">
    <name type="scientific">Snodgrassella alvi SCGC AB-598-J21</name>
    <dbReference type="NCBI Taxonomy" id="1385367"/>
    <lineage>
        <taxon>Bacteria</taxon>
        <taxon>Pseudomonadati</taxon>
        <taxon>Pseudomonadota</taxon>
        <taxon>Betaproteobacteria</taxon>
        <taxon>Neisseriales</taxon>
        <taxon>Neisseriaceae</taxon>
        <taxon>Snodgrassella</taxon>
    </lineage>
</organism>
<sequence>MKKSLLVAAALMSLFLAACNDKNETPAASAASEVSAPATASEAAPASEPTPAPASEVSAPAVASEASAASN</sequence>
<reference evidence="3 4" key="1">
    <citation type="journal article" date="2014" name="PLoS Genet.">
        <title>Hidden diversity in honey bee gut symbionts detected by single-cell genomics.</title>
        <authorList>
            <person name="Engel P."/>
            <person name="Stepanauskas R."/>
            <person name="Moran N."/>
        </authorList>
    </citation>
    <scope>NUCLEOTIDE SEQUENCE [LARGE SCALE GENOMIC DNA]</scope>
    <source>
        <strain evidence="3 4">SCGC AB-598-J21</strain>
    </source>
</reference>
<gene>
    <name evidence="3" type="ORF">SASC598J21_009670</name>
</gene>
<keyword evidence="3" id="KW-0449">Lipoprotein</keyword>